<dbReference type="Proteomes" id="UP000541444">
    <property type="component" value="Unassembled WGS sequence"/>
</dbReference>
<protein>
    <submittedName>
        <fullName evidence="2">Uncharacterized protein</fullName>
    </submittedName>
</protein>
<evidence type="ECO:0000256" key="1">
    <source>
        <dbReference type="SAM" id="MobiDB-lite"/>
    </source>
</evidence>
<accession>A0A7J7MUE7</accession>
<dbReference type="EMBL" id="JACGCM010001222">
    <property type="protein sequence ID" value="KAF6158400.1"/>
    <property type="molecule type" value="Genomic_DNA"/>
</dbReference>
<evidence type="ECO:0000313" key="2">
    <source>
        <dbReference type="EMBL" id="KAF6158400.1"/>
    </source>
</evidence>
<sequence>MTMQHLRRNNGGPSKKTQIPRMGIGMKQRTKLISPLLYKSHLRCQRRTSFTITIPNLLQGIDSISQTTSLPSHLPQPLHLLQASSDRTDGGQQTKPHNEIAIVDKNHPLPPILLPTTSHGKLEEQGLESTKKDFGYQNSEFADLPFLFEL</sequence>
<keyword evidence="3" id="KW-1185">Reference proteome</keyword>
<organism evidence="2 3">
    <name type="scientific">Kingdonia uniflora</name>
    <dbReference type="NCBI Taxonomy" id="39325"/>
    <lineage>
        <taxon>Eukaryota</taxon>
        <taxon>Viridiplantae</taxon>
        <taxon>Streptophyta</taxon>
        <taxon>Embryophyta</taxon>
        <taxon>Tracheophyta</taxon>
        <taxon>Spermatophyta</taxon>
        <taxon>Magnoliopsida</taxon>
        <taxon>Ranunculales</taxon>
        <taxon>Circaeasteraceae</taxon>
        <taxon>Kingdonia</taxon>
    </lineage>
</organism>
<dbReference type="AlphaFoldDB" id="A0A7J7MUE7"/>
<evidence type="ECO:0000313" key="3">
    <source>
        <dbReference type="Proteomes" id="UP000541444"/>
    </source>
</evidence>
<name>A0A7J7MUE7_9MAGN</name>
<comment type="caution">
    <text evidence="2">The sequence shown here is derived from an EMBL/GenBank/DDBJ whole genome shotgun (WGS) entry which is preliminary data.</text>
</comment>
<gene>
    <name evidence="2" type="ORF">GIB67_019439</name>
</gene>
<feature type="region of interest" description="Disordered" evidence="1">
    <location>
        <begin position="1"/>
        <end position="20"/>
    </location>
</feature>
<reference evidence="2 3" key="1">
    <citation type="journal article" date="2020" name="IScience">
        <title>Genome Sequencing of the Endangered Kingdonia uniflora (Circaeasteraceae, Ranunculales) Reveals Potential Mechanisms of Evolutionary Specialization.</title>
        <authorList>
            <person name="Sun Y."/>
            <person name="Deng T."/>
            <person name="Zhang A."/>
            <person name="Moore M.J."/>
            <person name="Landis J.B."/>
            <person name="Lin N."/>
            <person name="Zhang H."/>
            <person name="Zhang X."/>
            <person name="Huang J."/>
            <person name="Zhang X."/>
            <person name="Sun H."/>
            <person name="Wang H."/>
        </authorList>
    </citation>
    <scope>NUCLEOTIDE SEQUENCE [LARGE SCALE GENOMIC DNA]</scope>
    <source>
        <strain evidence="2">TB1705</strain>
        <tissue evidence="2">Leaf</tissue>
    </source>
</reference>
<proteinExistence type="predicted"/>